<dbReference type="InterPro" id="IPR000276">
    <property type="entry name" value="GPCR_Rhodpsn"/>
</dbReference>
<dbReference type="STRING" id="46731.A0A3M6TPZ8"/>
<feature type="transmembrane region" description="Helical" evidence="10">
    <location>
        <begin position="121"/>
        <end position="140"/>
    </location>
</feature>
<evidence type="ECO:0000256" key="2">
    <source>
        <dbReference type="ARBA" id="ARBA00022475"/>
    </source>
</evidence>
<feature type="transmembrane region" description="Helical" evidence="10">
    <location>
        <begin position="160"/>
        <end position="183"/>
    </location>
</feature>
<evidence type="ECO:0000259" key="11">
    <source>
        <dbReference type="PROSITE" id="PS50262"/>
    </source>
</evidence>
<dbReference type="Gene3D" id="1.20.1070.10">
    <property type="entry name" value="Rhodopsin 7-helix transmembrane proteins"/>
    <property type="match status" value="1"/>
</dbReference>
<dbReference type="OrthoDB" id="5976768at2759"/>
<dbReference type="InterPro" id="IPR050569">
    <property type="entry name" value="TAAR"/>
</dbReference>
<evidence type="ECO:0000256" key="4">
    <source>
        <dbReference type="ARBA" id="ARBA00022989"/>
    </source>
</evidence>
<protein>
    <recommendedName>
        <fullName evidence="11">G-protein coupled receptors family 1 profile domain-containing protein</fullName>
    </recommendedName>
</protein>
<keyword evidence="13" id="KW-1185">Reference proteome</keyword>
<feature type="domain" description="G-protein coupled receptors family 1 profile" evidence="11">
    <location>
        <begin position="63"/>
        <end position="317"/>
    </location>
</feature>
<evidence type="ECO:0000256" key="5">
    <source>
        <dbReference type="ARBA" id="ARBA00023040"/>
    </source>
</evidence>
<evidence type="ECO:0000256" key="10">
    <source>
        <dbReference type="SAM" id="Phobius"/>
    </source>
</evidence>
<keyword evidence="7 9" id="KW-0675">Receptor</keyword>
<keyword evidence="6 10" id="KW-0472">Membrane</keyword>
<keyword evidence="2" id="KW-1003">Cell membrane</keyword>
<dbReference type="PANTHER" id="PTHR24249">
    <property type="entry name" value="HISTAMINE RECEPTOR-RELATED G-PROTEIN COUPLED RECEPTOR"/>
    <property type="match status" value="1"/>
</dbReference>
<feature type="transmembrane region" description="Helical" evidence="10">
    <location>
        <begin position="198"/>
        <end position="218"/>
    </location>
</feature>
<evidence type="ECO:0000256" key="9">
    <source>
        <dbReference type="RuleBase" id="RU000688"/>
    </source>
</evidence>
<comment type="similarity">
    <text evidence="9">Belongs to the G-protein coupled receptor 1 family.</text>
</comment>
<accession>A0A3M6TPZ8</accession>
<dbReference type="PROSITE" id="PS50262">
    <property type="entry name" value="G_PROTEIN_RECEP_F1_2"/>
    <property type="match status" value="1"/>
</dbReference>
<dbReference type="InterPro" id="IPR017452">
    <property type="entry name" value="GPCR_Rhodpsn_7TM"/>
</dbReference>
<comment type="caution">
    <text evidence="12">The sequence shown here is derived from an EMBL/GenBank/DDBJ whole genome shotgun (WGS) entry which is preliminary data.</text>
</comment>
<evidence type="ECO:0000313" key="12">
    <source>
        <dbReference type="EMBL" id="RMX43495.1"/>
    </source>
</evidence>
<dbReference type="PANTHER" id="PTHR24249:SF372">
    <property type="entry name" value="G-PROTEIN COUPLED RECEPTORS FAMILY 1 PROFILE DOMAIN-CONTAINING PROTEIN"/>
    <property type="match status" value="1"/>
</dbReference>
<feature type="transmembrane region" description="Helical" evidence="10">
    <location>
        <begin position="83"/>
        <end position="101"/>
    </location>
</feature>
<keyword evidence="3 9" id="KW-0812">Transmembrane</keyword>
<comment type="subcellular location">
    <subcellularLocation>
        <location evidence="1">Cell membrane</location>
        <topology evidence="1">Multi-pass membrane protein</topology>
    </subcellularLocation>
</comment>
<dbReference type="GO" id="GO:0004930">
    <property type="term" value="F:G protein-coupled receptor activity"/>
    <property type="evidence" value="ECO:0007669"/>
    <property type="project" value="UniProtKB-KW"/>
</dbReference>
<feature type="transmembrane region" description="Helical" evidence="10">
    <location>
        <begin position="263"/>
        <end position="281"/>
    </location>
</feature>
<name>A0A3M6TPZ8_POCDA</name>
<dbReference type="CDD" id="cd00637">
    <property type="entry name" value="7tm_classA_rhodopsin-like"/>
    <property type="match status" value="1"/>
</dbReference>
<reference evidence="12 13" key="1">
    <citation type="journal article" date="2018" name="Sci. Rep.">
        <title>Comparative analysis of the Pocillopora damicornis genome highlights role of immune system in coral evolution.</title>
        <authorList>
            <person name="Cunning R."/>
            <person name="Bay R.A."/>
            <person name="Gillette P."/>
            <person name="Baker A.C."/>
            <person name="Traylor-Knowles N."/>
        </authorList>
    </citation>
    <scope>NUCLEOTIDE SEQUENCE [LARGE SCALE GENOMIC DNA]</scope>
    <source>
        <strain evidence="12">RSMAS</strain>
        <tissue evidence="12">Whole animal</tissue>
    </source>
</reference>
<proteinExistence type="inferred from homology"/>
<dbReference type="PROSITE" id="PS00237">
    <property type="entry name" value="G_PROTEIN_RECEP_F1_1"/>
    <property type="match status" value="1"/>
</dbReference>
<evidence type="ECO:0000256" key="3">
    <source>
        <dbReference type="ARBA" id="ARBA00022692"/>
    </source>
</evidence>
<organism evidence="12 13">
    <name type="scientific">Pocillopora damicornis</name>
    <name type="common">Cauliflower coral</name>
    <name type="synonym">Millepora damicornis</name>
    <dbReference type="NCBI Taxonomy" id="46731"/>
    <lineage>
        <taxon>Eukaryota</taxon>
        <taxon>Metazoa</taxon>
        <taxon>Cnidaria</taxon>
        <taxon>Anthozoa</taxon>
        <taxon>Hexacorallia</taxon>
        <taxon>Scleractinia</taxon>
        <taxon>Astrocoeniina</taxon>
        <taxon>Pocilloporidae</taxon>
        <taxon>Pocillopora</taxon>
    </lineage>
</organism>
<sequence length="365" mass="41747">MADSSSARPKCRQDVLNLVHGRRALSQPGVDEMSTSYLLSEVSLPDVVYWPLKSVIALVAVLGNGVVMWLICTRRRLHCTANWFVLSLASADFCTGLIVTPSELFCLWKAQMCIWPLKVRASFYNYPINVSIYCLCVLTFDRYFYVLRPLQYTRCMTSKLIVGLISTSWMFPGILNFGSLLWLEAPNHIQEEADKVHILTLIFLVSFLPSIFLVYSYTRILFAAMKQRRLSAEHITQLRFNEGNAAESRRNQSRRRRERSSTVKVLGAVIAFFVLCWIPSVCRAVCGTFHLCNVSEALVKSSRLLILLNSGINFVVYAFLKKDIRKELYYACKRPARRSKENILLVERSSRASSESNRNSIRVVR</sequence>
<dbReference type="Pfam" id="PF00001">
    <property type="entry name" value="7tm_1"/>
    <property type="match status" value="1"/>
</dbReference>
<feature type="transmembrane region" description="Helical" evidence="10">
    <location>
        <begin position="301"/>
        <end position="320"/>
    </location>
</feature>
<dbReference type="AlphaFoldDB" id="A0A3M6TPZ8"/>
<dbReference type="PRINTS" id="PR00237">
    <property type="entry name" value="GPCRRHODOPSN"/>
</dbReference>
<keyword evidence="4 10" id="KW-1133">Transmembrane helix</keyword>
<keyword evidence="5 9" id="KW-0297">G-protein coupled receptor</keyword>
<feature type="transmembrane region" description="Helical" evidence="10">
    <location>
        <begin position="48"/>
        <end position="71"/>
    </location>
</feature>
<evidence type="ECO:0000313" key="13">
    <source>
        <dbReference type="Proteomes" id="UP000275408"/>
    </source>
</evidence>
<dbReference type="GO" id="GO:0005886">
    <property type="term" value="C:plasma membrane"/>
    <property type="evidence" value="ECO:0007669"/>
    <property type="project" value="UniProtKB-SubCell"/>
</dbReference>
<evidence type="ECO:0000256" key="7">
    <source>
        <dbReference type="ARBA" id="ARBA00023170"/>
    </source>
</evidence>
<evidence type="ECO:0000256" key="1">
    <source>
        <dbReference type="ARBA" id="ARBA00004651"/>
    </source>
</evidence>
<dbReference type="SUPFAM" id="SSF81321">
    <property type="entry name" value="Family A G protein-coupled receptor-like"/>
    <property type="match status" value="1"/>
</dbReference>
<dbReference type="EMBL" id="RCHS01003197">
    <property type="protein sequence ID" value="RMX43495.1"/>
    <property type="molecule type" value="Genomic_DNA"/>
</dbReference>
<evidence type="ECO:0000256" key="6">
    <source>
        <dbReference type="ARBA" id="ARBA00023136"/>
    </source>
</evidence>
<gene>
    <name evidence="12" type="ORF">pdam_00001984</name>
</gene>
<keyword evidence="8 9" id="KW-0807">Transducer</keyword>
<evidence type="ECO:0000256" key="8">
    <source>
        <dbReference type="ARBA" id="ARBA00023224"/>
    </source>
</evidence>
<dbReference type="Proteomes" id="UP000275408">
    <property type="component" value="Unassembled WGS sequence"/>
</dbReference>